<dbReference type="Gene3D" id="2.130.10.10">
    <property type="entry name" value="YVTN repeat-like/Quinoprotein amine dehydrogenase"/>
    <property type="match status" value="3"/>
</dbReference>
<dbReference type="Pfam" id="PF00400">
    <property type="entry name" value="WD40"/>
    <property type="match status" value="2"/>
</dbReference>
<evidence type="ECO:0000256" key="2">
    <source>
        <dbReference type="ARBA" id="ARBA00022574"/>
    </source>
</evidence>
<dbReference type="InterPro" id="IPR036322">
    <property type="entry name" value="WD40_repeat_dom_sf"/>
</dbReference>
<keyword evidence="3 4" id="KW-0677">Repeat</keyword>
<protein>
    <recommendedName>
        <fullName evidence="4">Protein phosphatase PP2A regulatory subunit B</fullName>
    </recommendedName>
</protein>
<dbReference type="PRINTS" id="PR00600">
    <property type="entry name" value="PP2APR55"/>
</dbReference>
<evidence type="ECO:0000313" key="5">
    <source>
        <dbReference type="EMBL" id="CAK7262563.1"/>
    </source>
</evidence>
<evidence type="ECO:0000313" key="6">
    <source>
        <dbReference type="Proteomes" id="UP001642502"/>
    </source>
</evidence>
<dbReference type="EMBL" id="CAWUON010000001">
    <property type="protein sequence ID" value="CAK7262563.1"/>
    <property type="molecule type" value="Genomic_DNA"/>
</dbReference>
<reference evidence="5 6" key="1">
    <citation type="submission" date="2024-01" db="EMBL/GenBank/DDBJ databases">
        <authorList>
            <person name="Allen C."/>
            <person name="Tagirdzhanova G."/>
        </authorList>
    </citation>
    <scope>NUCLEOTIDE SEQUENCE [LARGE SCALE GENOMIC DNA]</scope>
    <source>
        <strain evidence="5 6">CBS 119000</strain>
    </source>
</reference>
<dbReference type="InterPro" id="IPR015943">
    <property type="entry name" value="WD40/YVTN_repeat-like_dom_sf"/>
</dbReference>
<dbReference type="Proteomes" id="UP001642502">
    <property type="component" value="Unassembled WGS sequence"/>
</dbReference>
<dbReference type="PANTHER" id="PTHR11871">
    <property type="entry name" value="PROTEIN PHOSPHATASE PP2A REGULATORY SUBUNIT B"/>
    <property type="match status" value="1"/>
</dbReference>
<dbReference type="InterPro" id="IPR001680">
    <property type="entry name" value="WD40_rpt"/>
</dbReference>
<keyword evidence="2 4" id="KW-0853">WD repeat</keyword>
<evidence type="ECO:0000256" key="4">
    <source>
        <dbReference type="RuleBase" id="RU331113"/>
    </source>
</evidence>
<evidence type="ECO:0000256" key="3">
    <source>
        <dbReference type="ARBA" id="ARBA00022737"/>
    </source>
</evidence>
<name>A0ABP0D2X3_9PEZI</name>
<sequence length="488" mass="55096">MVEAKANSPTWKCTQCFGDKDDGDKGDDKGNGDKGDMKVVVEADIISTVEFDHTGNYLATGDKGGRVVLFERNETKKTCEYKFHTEFQSHEAEFDYLKSLEIEEKIVKIKWCRRQNASHYLLSTNDKTIKLWKVFEKSLKVVAENNLTQDLTPGGLVSGGGALRPLPAAVFRHASDLKLPRLTHHDTVVAAVPRRTYANAHAYNINSISVNSDGETFISSDDLRINLWNLNIQDQSFNIVDIKPANMEELTEVITAAEFHPQSCNWFMYASSKGAIKLADMRESALCDHHAKMFEQDEDSESPSFFSEIITSISDVHFSNDGRYIVSRDYLTVKIWDINMERQPVKTIPIHEHLRSRLSDTYENDCIFDKFEVSFSGDAKNVMTGSYNNTFMIYPTDPEKETEVVLQADKLAFQTKEVGVPMPINSQAANGRKNGALSAASGLGQRMRKEAETDQMYFNKKIMHMSWHPFEDSIAIAATNNLFLYSAL</sequence>
<dbReference type="PIRSF" id="PIRSF037309">
    <property type="entry name" value="PP2A_PR55"/>
    <property type="match status" value="1"/>
</dbReference>
<dbReference type="SMART" id="SM00320">
    <property type="entry name" value="WD40"/>
    <property type="match status" value="6"/>
</dbReference>
<organism evidence="5 6">
    <name type="scientific">Sporothrix epigloea</name>
    <dbReference type="NCBI Taxonomy" id="1892477"/>
    <lineage>
        <taxon>Eukaryota</taxon>
        <taxon>Fungi</taxon>
        <taxon>Dikarya</taxon>
        <taxon>Ascomycota</taxon>
        <taxon>Pezizomycotina</taxon>
        <taxon>Sordariomycetes</taxon>
        <taxon>Sordariomycetidae</taxon>
        <taxon>Ophiostomatales</taxon>
        <taxon>Ophiostomataceae</taxon>
        <taxon>Sporothrix</taxon>
    </lineage>
</organism>
<evidence type="ECO:0000256" key="1">
    <source>
        <dbReference type="ARBA" id="ARBA00008259"/>
    </source>
</evidence>
<gene>
    <name evidence="5" type="primary">CDC55</name>
    <name evidence="5" type="ORF">SEPCBS119000_000023</name>
</gene>
<proteinExistence type="inferred from homology"/>
<dbReference type="SUPFAM" id="SSF50978">
    <property type="entry name" value="WD40 repeat-like"/>
    <property type="match status" value="1"/>
</dbReference>
<comment type="caution">
    <text evidence="5">The sequence shown here is derived from an EMBL/GenBank/DDBJ whole genome shotgun (WGS) entry which is preliminary data.</text>
</comment>
<dbReference type="InterPro" id="IPR000009">
    <property type="entry name" value="PP2A_PR55"/>
</dbReference>
<accession>A0ABP0D2X3</accession>
<comment type="similarity">
    <text evidence="1 4">Belongs to the phosphatase 2A regulatory subunit B family.</text>
</comment>
<keyword evidence="6" id="KW-1185">Reference proteome</keyword>